<dbReference type="EMBL" id="BJYJ01000049">
    <property type="protein sequence ID" value="GEN78114.1"/>
    <property type="molecule type" value="Genomic_DNA"/>
</dbReference>
<protein>
    <submittedName>
        <fullName evidence="1">Uncharacterized protein</fullName>
    </submittedName>
</protein>
<evidence type="ECO:0000313" key="2">
    <source>
        <dbReference type="Proteomes" id="UP000321863"/>
    </source>
</evidence>
<dbReference type="Proteomes" id="UP000321863">
    <property type="component" value="Unassembled WGS sequence"/>
</dbReference>
<dbReference type="RefSeq" id="WP_146944524.1">
    <property type="nucleotide sequence ID" value="NZ_BJYJ01000049.1"/>
</dbReference>
<reference evidence="1 2" key="1">
    <citation type="submission" date="2019-07" db="EMBL/GenBank/DDBJ databases">
        <title>Whole genome shotgun sequence of Chryseobacterium hagamense NBRC 105253.</title>
        <authorList>
            <person name="Hosoyama A."/>
            <person name="Uohara A."/>
            <person name="Ohji S."/>
            <person name="Ichikawa N."/>
        </authorList>
    </citation>
    <scope>NUCLEOTIDE SEQUENCE [LARGE SCALE GENOMIC DNA]</scope>
    <source>
        <strain evidence="1 2">NBRC 105253</strain>
    </source>
</reference>
<sequence>MIKLLRLFFVLLLFSCKGESGRKEKTDSISANNQNAAIVSSANKKPVDCYDYITELVRSSNFPFAEWKVNKEKVNLIIDEENSEIISCKLVFDTQGTGTIGWIEYHKKDGKLYNTSAELESPVELKYNKKWQNLFDACLSENKKSNPDKVTQTNSENLKEFYDRCTQLILPNSYDYDAIIEEKGFLPIDKKYYQIFPVEHQDNYKMAKLPTNDHIKPVILITYNEAGQSTWYLFTLNDQYVPVSNIILYTSEELDNGTSRATTYKISKDYKITISQESGDKVINKKAYTISKDGKFVS</sequence>
<comment type="caution">
    <text evidence="1">The sequence shown here is derived from an EMBL/GenBank/DDBJ whole genome shotgun (WGS) entry which is preliminary data.</text>
</comment>
<keyword evidence="2" id="KW-1185">Reference proteome</keyword>
<evidence type="ECO:0000313" key="1">
    <source>
        <dbReference type="EMBL" id="GEN78114.1"/>
    </source>
</evidence>
<proteinExistence type="predicted"/>
<organism evidence="1 2">
    <name type="scientific">Chryseobacterium hagamense</name>
    <dbReference type="NCBI Taxonomy" id="395935"/>
    <lineage>
        <taxon>Bacteria</taxon>
        <taxon>Pseudomonadati</taxon>
        <taxon>Bacteroidota</taxon>
        <taxon>Flavobacteriia</taxon>
        <taxon>Flavobacteriales</taxon>
        <taxon>Weeksellaceae</taxon>
        <taxon>Chryseobacterium group</taxon>
        <taxon>Chryseobacterium</taxon>
    </lineage>
</organism>
<dbReference type="AlphaFoldDB" id="A0A511YSE4"/>
<gene>
    <name evidence="1" type="ORF">CHA01nite_38540</name>
</gene>
<accession>A0A511YSE4</accession>
<name>A0A511YSE4_9FLAO</name>
<dbReference type="OrthoDB" id="1266028at2"/>